<keyword evidence="3" id="KW-1185">Reference proteome</keyword>
<reference evidence="2 3" key="1">
    <citation type="journal article" date="2019" name="BMC Genomics">
        <title>New insights from Opisthorchis felineus genome: update on genomics of the epidemiologically important liver flukes.</title>
        <authorList>
            <person name="Ershov N.I."/>
            <person name="Mordvinov V.A."/>
            <person name="Prokhortchouk E.B."/>
            <person name="Pakharukova M.Y."/>
            <person name="Gunbin K.V."/>
            <person name="Ustyantsev K."/>
            <person name="Genaev M.A."/>
            <person name="Blinov A.G."/>
            <person name="Mazur A."/>
            <person name="Boulygina E."/>
            <person name="Tsygankova S."/>
            <person name="Khrameeva E."/>
            <person name="Chekanov N."/>
            <person name="Fan G."/>
            <person name="Xiao A."/>
            <person name="Zhang H."/>
            <person name="Xu X."/>
            <person name="Yang H."/>
            <person name="Solovyev V."/>
            <person name="Lee S.M."/>
            <person name="Liu X."/>
            <person name="Afonnikov D.A."/>
            <person name="Skryabin K.G."/>
        </authorList>
    </citation>
    <scope>NUCLEOTIDE SEQUENCE [LARGE SCALE GENOMIC DNA]</scope>
    <source>
        <strain evidence="2">AK-0245</strain>
        <tissue evidence="2">Whole organism</tissue>
    </source>
</reference>
<comment type="caution">
    <text evidence="2">The sequence shown here is derived from an EMBL/GenBank/DDBJ whole genome shotgun (WGS) entry which is preliminary data.</text>
</comment>
<dbReference type="STRING" id="147828.A0A4S2L8G5"/>
<feature type="compositionally biased region" description="Polar residues" evidence="1">
    <location>
        <begin position="771"/>
        <end position="780"/>
    </location>
</feature>
<sequence>MKLSYKQVHQIQCGTVESIPRRNLIDSCIHGYIACGISTGVLLFDVQRYLKATGSCTLRKDKALPEHNADCRITCTDPVHWVAFNSDGLVLAVVTSNDVQGTFVHLVNLVELLRVGSTQFSSISRSVRVCGGEPSTATGQPGWEIRDFAWSPASPDTFALILKSGVVRIISASPDRSSESVTVVGHLQCGVDAQCLSWSGKGKQLAVCLNGILPTANGTVQGPLILQVDPQLRLKRTVALDSVLLQFSDAGTNPRPLDLLWISPSCFILGLQCGSGLRAVLVSAPTKSTVVTHTELVELRGITASPHRQYYFRAVGSHYFLATHSAGEEVLLYHLPAQSSNVMSGEEPPTPPTSLLNIELPPDGFPVGLSLGFYRENSQFGQLQPYAIARLTDGNLSPFLLHMPTILESLQPSLPKPIDLPAPPAPVCAPVNLCVSKPDSSDGILLRNTASPLSVPTATTPLLAPTTNGSFLGLIPQTGQHPSTTKAPTPTPSEDISTHTSQSVTAPYADRARAPHSERHPQVADANVLARTHSSHLDSSFQDRVASLPHSVQIAATQFTTALLAEAEAGRAAWRELFDLMKRGSHVESKQEASTGVDVIEARLYDVSVFMKAIDEVLNEVHTGAKDRRQEFLNSQIYAEKVRHAFRLCASEAFIPTLTSQLDPEASRILERLKRRSHLVETGLFDLDAQLDALSAEIENHVGAKRSVAKTFTQVDSAEDRFLSHKKVLETLGITERLIRAERGRVEYLVESFQRLRLTAALDGSGVLSPLTRSGTPSSSGKHRGTHSKSSRGIDESIPSPAYQSLLQRDRALYRLFSHHTLSVVDAPIALPTIDADTEEDQLISESAEPALPSSPVVQGRPTHFQQRKLEQLVGFSGEAASTNSPPPRGPDLLTQKHSDPIVFSANVRPCVTTPTPPLPRIHLVSPPQTEPSSSTKLVSASPTVHQTPALSSASVNNSHVTEIPPTSSQSPSTGLFVLGQKSTLATSPVIVVQKSGSPATTQHSHNPASTIVSPTMPTAATATTASMGIFGRPLVSSGPVSTGSPQSTETKSPVYSLLGATTTTSNSTPFGGLFSSPIGTSVSSTVSVISTAHTTQTTRTGALTLVTSVPSLPLLSTPTSDQAATPVNNTTTTSLFSPIFTPSTLAGPVSTAPNTTRLSSPSIGSSLFATTATTSTSASLVSAAKSVFSFGSFGQAVATTVVPTANTTGGIFTGPVGGLFSSSAAQPAKTTSVPQSSSLFGAPAFSSGTSNLFGSLSTTTVPSTTSAATGLAQPTTTQVSGGGIFGSALSSQPFGGGGSGLFGSLLSTAVTTKPSALVTPSSTTTSVTTGASGLFGSITALATSATSPTATTVTTGGGLFQFNQASCPTGLFGGPVTTATASTTQPSTPGGLFGFGASVSNTSTTTTAATTTQSGLFGSLLTGQSPGTSATGGLFGTASATPPKDVSSLFSGSAFGLGSTAPTTQNSVQNVFGRPTGSPLVFGGGQTGLFGTATPQSESSLFGAPAFGVATSSTAATTTASSLFGLTTGSGLFGSAQLSPSSPPSAGAFGARPVFGQSAFGSSGQTAFGGATAFGSAGLFGAATVINPSSVNPPGTLFGANTAAAVTVGGGLFAAFAAKSESPSFGNLAMGSPPAAAAPASPFGASPSFTQRRA</sequence>
<feature type="compositionally biased region" description="Polar residues" evidence="1">
    <location>
        <begin position="494"/>
        <end position="504"/>
    </location>
</feature>
<feature type="region of interest" description="Disordered" evidence="1">
    <location>
        <begin position="878"/>
        <end position="897"/>
    </location>
</feature>
<feature type="region of interest" description="Disordered" evidence="1">
    <location>
        <begin position="949"/>
        <end position="975"/>
    </location>
</feature>
<feature type="compositionally biased region" description="Low complexity" evidence="1">
    <location>
        <begin position="1632"/>
        <end position="1655"/>
    </location>
</feature>
<feature type="compositionally biased region" description="Polar residues" evidence="1">
    <location>
        <begin position="927"/>
        <end position="942"/>
    </location>
</feature>
<feature type="region of interest" description="Disordered" evidence="1">
    <location>
        <begin position="475"/>
        <end position="504"/>
    </location>
</feature>
<proteinExistence type="predicted"/>
<feature type="compositionally biased region" description="Basic residues" evidence="1">
    <location>
        <begin position="781"/>
        <end position="790"/>
    </location>
</feature>
<feature type="compositionally biased region" description="Polar residues" evidence="1">
    <location>
        <begin position="949"/>
        <end position="974"/>
    </location>
</feature>
<dbReference type="EMBL" id="SJOL01008964">
    <property type="protein sequence ID" value="TGZ59190.1"/>
    <property type="molecule type" value="Genomic_DNA"/>
</dbReference>
<gene>
    <name evidence="2" type="ORF">CRM22_009217</name>
</gene>
<organism evidence="2 3">
    <name type="scientific">Opisthorchis felineus</name>
    <dbReference type="NCBI Taxonomy" id="147828"/>
    <lineage>
        <taxon>Eukaryota</taxon>
        <taxon>Metazoa</taxon>
        <taxon>Spiralia</taxon>
        <taxon>Lophotrochozoa</taxon>
        <taxon>Platyhelminthes</taxon>
        <taxon>Trematoda</taxon>
        <taxon>Digenea</taxon>
        <taxon>Opisthorchiida</taxon>
        <taxon>Opisthorchiata</taxon>
        <taxon>Opisthorchiidae</taxon>
        <taxon>Opisthorchis</taxon>
    </lineage>
</organism>
<evidence type="ECO:0000313" key="3">
    <source>
        <dbReference type="Proteomes" id="UP000308267"/>
    </source>
</evidence>
<dbReference type="OrthoDB" id="248320at2759"/>
<evidence type="ECO:0000256" key="1">
    <source>
        <dbReference type="SAM" id="MobiDB-lite"/>
    </source>
</evidence>
<name>A0A4S2L8G5_OPIFE</name>
<feature type="region of interest" description="Disordered" evidence="1">
    <location>
        <begin position="923"/>
        <end position="942"/>
    </location>
</feature>
<feature type="region of interest" description="Disordered" evidence="1">
    <location>
        <begin position="1630"/>
        <end position="1655"/>
    </location>
</feature>
<accession>A0A4S2L8G5</accession>
<evidence type="ECO:0000313" key="2">
    <source>
        <dbReference type="EMBL" id="TGZ59190.1"/>
    </source>
</evidence>
<dbReference type="SUPFAM" id="SSF117289">
    <property type="entry name" value="Nucleoporin domain"/>
    <property type="match status" value="1"/>
</dbReference>
<dbReference type="Proteomes" id="UP000308267">
    <property type="component" value="Unassembled WGS sequence"/>
</dbReference>
<protein>
    <submittedName>
        <fullName evidence="2">Uncharacterized protein</fullName>
    </submittedName>
</protein>
<feature type="region of interest" description="Disordered" evidence="1">
    <location>
        <begin position="767"/>
        <end position="798"/>
    </location>
</feature>